<dbReference type="Proteomes" id="UP001186974">
    <property type="component" value="Unassembled WGS sequence"/>
</dbReference>
<proteinExistence type="predicted"/>
<evidence type="ECO:0000313" key="2">
    <source>
        <dbReference type="Proteomes" id="UP001186974"/>
    </source>
</evidence>
<protein>
    <submittedName>
        <fullName evidence="1">Uncharacterized protein</fullName>
    </submittedName>
</protein>
<evidence type="ECO:0000313" key="1">
    <source>
        <dbReference type="EMBL" id="KAK3076974.1"/>
    </source>
</evidence>
<name>A0ACC3DK28_9PEZI</name>
<dbReference type="EMBL" id="JAWDJW010003341">
    <property type="protein sequence ID" value="KAK3076974.1"/>
    <property type="molecule type" value="Genomic_DNA"/>
</dbReference>
<sequence>MANDSLALPGALEMLPGSVVEPTELDRLVAGLLPLVGFARLMEGLKMTVDEIGEDRIPKLELIVIVIEELMAAFVLDEGDGVDDELNFGEADREFIEDTANLDDDGPSRELDVTKDEVIPTKLDDDPAEELARPPGAELATTDEASDPVAKLAAFPEDALVRTKGSDDDIEGELGLFPEDEPKAAEEDGDLAV</sequence>
<gene>
    <name evidence="1" type="ORF">LTS18_011512</name>
</gene>
<keyword evidence="2" id="KW-1185">Reference proteome</keyword>
<comment type="caution">
    <text evidence="1">The sequence shown here is derived from an EMBL/GenBank/DDBJ whole genome shotgun (WGS) entry which is preliminary data.</text>
</comment>
<reference evidence="1" key="1">
    <citation type="submission" date="2024-09" db="EMBL/GenBank/DDBJ databases">
        <title>Black Yeasts Isolated from many extreme environments.</title>
        <authorList>
            <person name="Coleine C."/>
            <person name="Stajich J.E."/>
            <person name="Selbmann L."/>
        </authorList>
    </citation>
    <scope>NUCLEOTIDE SEQUENCE</scope>
    <source>
        <strain evidence="1">CCFEE 5737</strain>
    </source>
</reference>
<feature type="non-terminal residue" evidence="1">
    <location>
        <position position="193"/>
    </location>
</feature>
<organism evidence="1 2">
    <name type="scientific">Coniosporium uncinatum</name>
    <dbReference type="NCBI Taxonomy" id="93489"/>
    <lineage>
        <taxon>Eukaryota</taxon>
        <taxon>Fungi</taxon>
        <taxon>Dikarya</taxon>
        <taxon>Ascomycota</taxon>
        <taxon>Pezizomycotina</taxon>
        <taxon>Dothideomycetes</taxon>
        <taxon>Dothideomycetes incertae sedis</taxon>
        <taxon>Coniosporium</taxon>
    </lineage>
</organism>
<accession>A0ACC3DK28</accession>